<name>G0TT55_TRYVY</name>
<gene>
    <name evidence="1" type="ORF">TVY486_0303160</name>
</gene>
<reference evidence="1" key="1">
    <citation type="journal article" date="2012" name="Proc. Natl. Acad. Sci. U.S.A.">
        <title>Antigenic diversity is generated by distinct evolutionary mechanisms in African trypanosome species.</title>
        <authorList>
            <person name="Jackson A.P."/>
            <person name="Berry A."/>
            <person name="Aslett M."/>
            <person name="Allison H.C."/>
            <person name="Burton P."/>
            <person name="Vavrova-Anderson J."/>
            <person name="Brown R."/>
            <person name="Browne H."/>
            <person name="Corton N."/>
            <person name="Hauser H."/>
            <person name="Gamble J."/>
            <person name="Gilderthorp R."/>
            <person name="Marcello L."/>
            <person name="McQuillan J."/>
            <person name="Otto T.D."/>
            <person name="Quail M.A."/>
            <person name="Sanders M.J."/>
            <person name="van Tonder A."/>
            <person name="Ginger M.L."/>
            <person name="Field M.C."/>
            <person name="Barry J.D."/>
            <person name="Hertz-Fowler C."/>
            <person name="Berriman M."/>
        </authorList>
    </citation>
    <scope>NUCLEOTIDE SEQUENCE</scope>
    <source>
        <strain evidence="1">Y486</strain>
    </source>
</reference>
<sequence length="383" mass="42846">MPIFGRVSLYLDLRDPELICHAKECASALCENAERLQVHVRSGDDALEFVRLWESEKARLIERIQETTPYIRRFECFVTDRWDTSSGAVAYALFCRKMPVLSLVHSTEESLEKQKDCGDEWVTAALYQTITKLGCGSAAEALNAFFTFPSKMGRALAVEGECSAAVKRCCELLCQRLRDDHGMRLYLVGPNGCDVEACGEEMEEAEVGLFASLIADLASKEELQPIQEAHTHLPGALRGLNRHENLPILRYRLQRGSSVIFFRPMSQTIEEIYCRTVREEGADAAEAFKSFLAMLKVLMNFEHRWLDLPEADVILVHGVCKCGGKQSCGWSSWLSEGPHKADVAAVINWRLIPAKDISKDTNGALSHPSFDELVSVIRTTAID</sequence>
<dbReference type="OMA" id="NTVPFMR"/>
<evidence type="ECO:0000313" key="1">
    <source>
        <dbReference type="EMBL" id="CCC47136.1"/>
    </source>
</evidence>
<protein>
    <submittedName>
        <fullName evidence="1">Uncharacterized protein</fullName>
    </submittedName>
</protein>
<proteinExistence type="predicted"/>
<dbReference type="EMBL" id="HE573019">
    <property type="protein sequence ID" value="CCC47136.1"/>
    <property type="molecule type" value="Genomic_DNA"/>
</dbReference>
<organism evidence="1">
    <name type="scientific">Trypanosoma vivax (strain Y486)</name>
    <dbReference type="NCBI Taxonomy" id="1055687"/>
    <lineage>
        <taxon>Eukaryota</taxon>
        <taxon>Discoba</taxon>
        <taxon>Euglenozoa</taxon>
        <taxon>Kinetoplastea</taxon>
        <taxon>Metakinetoplastina</taxon>
        <taxon>Trypanosomatida</taxon>
        <taxon>Trypanosomatidae</taxon>
        <taxon>Trypanosoma</taxon>
        <taxon>Duttonella</taxon>
    </lineage>
</organism>
<dbReference type="VEuPathDB" id="TriTrypDB:TvY486_0303160"/>
<accession>G0TT55</accession>
<dbReference type="AlphaFoldDB" id="G0TT55"/>